<dbReference type="OrthoDB" id="1668230at2759"/>
<reference evidence="2" key="1">
    <citation type="journal article" date="2020" name="Stud. Mycol.">
        <title>101 Dothideomycetes genomes: a test case for predicting lifestyles and emergence of pathogens.</title>
        <authorList>
            <person name="Haridas S."/>
            <person name="Albert R."/>
            <person name="Binder M."/>
            <person name="Bloem J."/>
            <person name="Labutti K."/>
            <person name="Salamov A."/>
            <person name="Andreopoulos B."/>
            <person name="Baker S."/>
            <person name="Barry K."/>
            <person name="Bills G."/>
            <person name="Bluhm B."/>
            <person name="Cannon C."/>
            <person name="Castanera R."/>
            <person name="Culley D."/>
            <person name="Daum C."/>
            <person name="Ezra D."/>
            <person name="Gonzalez J."/>
            <person name="Henrissat B."/>
            <person name="Kuo A."/>
            <person name="Liang C."/>
            <person name="Lipzen A."/>
            <person name="Lutzoni F."/>
            <person name="Magnuson J."/>
            <person name="Mondo S."/>
            <person name="Nolan M."/>
            <person name="Ohm R."/>
            <person name="Pangilinan J."/>
            <person name="Park H.-J."/>
            <person name="Ramirez L."/>
            <person name="Alfaro M."/>
            <person name="Sun H."/>
            <person name="Tritt A."/>
            <person name="Yoshinaga Y."/>
            <person name="Zwiers L.-H."/>
            <person name="Turgeon B."/>
            <person name="Goodwin S."/>
            <person name="Spatafora J."/>
            <person name="Crous P."/>
            <person name="Grigoriev I."/>
        </authorList>
    </citation>
    <scope>NUCLEOTIDE SEQUENCE</scope>
    <source>
        <strain evidence="2">CBS 130266</strain>
    </source>
</reference>
<dbReference type="Proteomes" id="UP000800235">
    <property type="component" value="Unassembled WGS sequence"/>
</dbReference>
<organism evidence="2 3">
    <name type="scientific">Tothia fuscella</name>
    <dbReference type="NCBI Taxonomy" id="1048955"/>
    <lineage>
        <taxon>Eukaryota</taxon>
        <taxon>Fungi</taxon>
        <taxon>Dikarya</taxon>
        <taxon>Ascomycota</taxon>
        <taxon>Pezizomycotina</taxon>
        <taxon>Dothideomycetes</taxon>
        <taxon>Pleosporomycetidae</taxon>
        <taxon>Venturiales</taxon>
        <taxon>Cylindrosympodiaceae</taxon>
        <taxon>Tothia</taxon>
    </lineage>
</organism>
<dbReference type="SUPFAM" id="SSF56112">
    <property type="entry name" value="Protein kinase-like (PK-like)"/>
    <property type="match status" value="1"/>
</dbReference>
<gene>
    <name evidence="2" type="ORF">EJ08DRAFT_739508</name>
</gene>
<evidence type="ECO:0000259" key="1">
    <source>
        <dbReference type="PROSITE" id="PS50011"/>
    </source>
</evidence>
<proteinExistence type="predicted"/>
<dbReference type="GO" id="GO:0005524">
    <property type="term" value="F:ATP binding"/>
    <property type="evidence" value="ECO:0007669"/>
    <property type="project" value="InterPro"/>
</dbReference>
<evidence type="ECO:0000313" key="2">
    <source>
        <dbReference type="EMBL" id="KAF2416893.1"/>
    </source>
</evidence>
<accession>A0A9P4NE53</accession>
<comment type="caution">
    <text evidence="2">The sequence shown here is derived from an EMBL/GenBank/DDBJ whole genome shotgun (WGS) entry which is preliminary data.</text>
</comment>
<dbReference type="InterPro" id="IPR008271">
    <property type="entry name" value="Ser/Thr_kinase_AS"/>
</dbReference>
<evidence type="ECO:0000313" key="3">
    <source>
        <dbReference type="Proteomes" id="UP000800235"/>
    </source>
</evidence>
<dbReference type="PROSITE" id="PS00108">
    <property type="entry name" value="PROTEIN_KINASE_ST"/>
    <property type="match status" value="1"/>
</dbReference>
<feature type="domain" description="Protein kinase" evidence="1">
    <location>
        <begin position="199"/>
        <end position="524"/>
    </location>
</feature>
<keyword evidence="3" id="KW-1185">Reference proteome</keyword>
<name>A0A9P4NE53_9PEZI</name>
<dbReference type="AlphaFoldDB" id="A0A9P4NE53"/>
<dbReference type="Gene3D" id="1.10.510.10">
    <property type="entry name" value="Transferase(Phosphotransferase) domain 1"/>
    <property type="match status" value="1"/>
</dbReference>
<dbReference type="GO" id="GO:0004672">
    <property type="term" value="F:protein kinase activity"/>
    <property type="evidence" value="ECO:0007669"/>
    <property type="project" value="InterPro"/>
</dbReference>
<sequence length="540" mass="59282">MEAENLKDEETTPDAGALVSRLQSMQMTLPSYNGANYRALVLTEESNILEAKNTMNIAAPEAYHNKLFAVQQTTEDVRFAIEGFCYVYYSPYSNDLAIVNTTRYPLQISEVTQDLPNIVPQQLLPTQRFLLTSSALWSITNNSGARVAICTGVKRHFTIQQPSIQPPIFPVKRTIDDISSEDLPAENALTKRIRGRDGLPVDTVLKAHTIAQSIEVDNSNTTLISLKEGETFVNPHPDGYEITKIKDLVPSSARHPNVVFVASYSAIDGQVIVKLLSKPSTTADVTVAGAENWQHEKVAVDATFHALFFEYVISRDLSHFCTTDLNYRFAGGSLRDAAQIVFDVADTLHHMHTNNIFHNDLKCANILITDSEGEVQGEMEGEIAGDRPRLANEISLEARLTTSPRENYTGGMRGPEKDIFALGIVTLFLAGYIQCPEKSVRAWKIAAGARGDQDATTKMMAWASYLAKTRERARANLDGEPLADGGVGKAVTDHIEKILLESAFVMTNPLPGQRPTAKRVREMFSGVVGVGVGVRGGERG</sequence>
<protein>
    <recommendedName>
        <fullName evidence="1">Protein kinase domain-containing protein</fullName>
    </recommendedName>
</protein>
<dbReference type="EMBL" id="MU007150">
    <property type="protein sequence ID" value="KAF2416893.1"/>
    <property type="molecule type" value="Genomic_DNA"/>
</dbReference>
<dbReference type="PROSITE" id="PS50011">
    <property type="entry name" value="PROTEIN_KINASE_DOM"/>
    <property type="match status" value="1"/>
</dbReference>
<dbReference type="InterPro" id="IPR011009">
    <property type="entry name" value="Kinase-like_dom_sf"/>
</dbReference>
<dbReference type="InterPro" id="IPR000719">
    <property type="entry name" value="Prot_kinase_dom"/>
</dbReference>